<sequence>MATHLAIRRTRLSTFSLTMCSPCYPFRFISGYANIYSNNGTLAQTLSTSAFPNQYPPPQTPHHPQYQQQQPPPSDPNVYGEQRSRNQWSPQHQSRGQGYQPQLRYNPNNLADVYPSHGYMINPRPQVQNPNQWNHQINRNQGPPPPQRQSQGQSHEPQPGYNRDNLADSYPSRPHGYENSQPQFQNPNHRNNEINLNQAQNVNAAPPPSSIVDLVRLCQEEKMKEAIEVMDKGVEADANCFYNLFELCGKSKTLEYAKKVHDYFLQST</sequence>
<reference evidence="2 3" key="1">
    <citation type="journal article" date="2020" name="Nat. Commun.">
        <title>Genome of Tripterygium wilfordii and identification of cytochrome P450 involved in triptolide biosynthesis.</title>
        <authorList>
            <person name="Tu L."/>
            <person name="Su P."/>
            <person name="Zhang Z."/>
            <person name="Gao L."/>
            <person name="Wang J."/>
            <person name="Hu T."/>
            <person name="Zhou J."/>
            <person name="Zhang Y."/>
            <person name="Zhao Y."/>
            <person name="Liu Y."/>
            <person name="Song Y."/>
            <person name="Tong Y."/>
            <person name="Lu Y."/>
            <person name="Yang J."/>
            <person name="Xu C."/>
            <person name="Jia M."/>
            <person name="Peters R.J."/>
            <person name="Huang L."/>
            <person name="Gao W."/>
        </authorList>
    </citation>
    <scope>NUCLEOTIDE SEQUENCE [LARGE SCALE GENOMIC DNA]</scope>
    <source>
        <strain evidence="3">cv. XIE 37</strain>
        <tissue evidence="2">Leaf</tissue>
    </source>
</reference>
<dbReference type="EMBL" id="JAAARO010000001">
    <property type="protein sequence ID" value="KAF5753048.1"/>
    <property type="molecule type" value="Genomic_DNA"/>
</dbReference>
<dbReference type="AlphaFoldDB" id="A0A7J7E366"/>
<evidence type="ECO:0000256" key="1">
    <source>
        <dbReference type="SAM" id="MobiDB-lite"/>
    </source>
</evidence>
<feature type="compositionally biased region" description="Polar residues" evidence="1">
    <location>
        <begin position="178"/>
        <end position="191"/>
    </location>
</feature>
<feature type="compositionally biased region" description="Polar residues" evidence="1">
    <location>
        <begin position="85"/>
        <end position="109"/>
    </location>
</feature>
<name>A0A7J7E366_TRIWF</name>
<feature type="compositionally biased region" description="Polar residues" evidence="1">
    <location>
        <begin position="125"/>
        <end position="137"/>
    </location>
</feature>
<accession>A0A7J7E366</accession>
<comment type="caution">
    <text evidence="2">The sequence shown here is derived from an EMBL/GenBank/DDBJ whole genome shotgun (WGS) entry which is preliminary data.</text>
</comment>
<dbReference type="InParanoid" id="A0A7J7E366"/>
<evidence type="ECO:0000313" key="2">
    <source>
        <dbReference type="EMBL" id="KAF5753048.1"/>
    </source>
</evidence>
<feature type="region of interest" description="Disordered" evidence="1">
    <location>
        <begin position="50"/>
        <end position="191"/>
    </location>
</feature>
<evidence type="ECO:0000313" key="3">
    <source>
        <dbReference type="Proteomes" id="UP000593562"/>
    </source>
</evidence>
<organism evidence="2 3">
    <name type="scientific">Tripterygium wilfordii</name>
    <name type="common">Thunder God vine</name>
    <dbReference type="NCBI Taxonomy" id="458696"/>
    <lineage>
        <taxon>Eukaryota</taxon>
        <taxon>Viridiplantae</taxon>
        <taxon>Streptophyta</taxon>
        <taxon>Embryophyta</taxon>
        <taxon>Tracheophyta</taxon>
        <taxon>Spermatophyta</taxon>
        <taxon>Magnoliopsida</taxon>
        <taxon>eudicotyledons</taxon>
        <taxon>Gunneridae</taxon>
        <taxon>Pentapetalae</taxon>
        <taxon>rosids</taxon>
        <taxon>fabids</taxon>
        <taxon>Celastrales</taxon>
        <taxon>Celastraceae</taxon>
        <taxon>Tripterygium</taxon>
    </lineage>
</organism>
<dbReference type="Proteomes" id="UP000593562">
    <property type="component" value="Unassembled WGS sequence"/>
</dbReference>
<keyword evidence="3" id="KW-1185">Reference proteome</keyword>
<gene>
    <name evidence="2" type="ORF">HS088_TW01G00966</name>
</gene>
<protein>
    <submittedName>
        <fullName evidence="2">Pentatricopeptide repeat-containing protein</fullName>
    </submittedName>
</protein>
<proteinExistence type="predicted"/>